<dbReference type="GO" id="GO:0010274">
    <property type="term" value="P:hydrotropism"/>
    <property type="evidence" value="ECO:0007669"/>
    <property type="project" value="InterPro"/>
</dbReference>
<dbReference type="Pfam" id="PF04759">
    <property type="entry name" value="DUF617"/>
    <property type="match status" value="1"/>
</dbReference>
<keyword evidence="2" id="KW-1185">Reference proteome</keyword>
<gene>
    <name evidence="1" type="ORF">AMTR_s00090p00103720</name>
</gene>
<proteinExistence type="predicted"/>
<sequence>MTKHDWVILNTMKSMSIGAKVMSLSSSEGECELMYMRARFKHKVGSKDTESYNILNPNGSGGYELNVFFIRSGEIWGRMTGFWLESEQNRLVYGGDGEIRWFIRGFAFLG</sequence>
<dbReference type="Gramene" id="ERN01646">
    <property type="protein sequence ID" value="ERN01646"/>
    <property type="gene ID" value="AMTR_s00090p00103720"/>
</dbReference>
<dbReference type="AlphaFoldDB" id="W1P247"/>
<organism evidence="1 2">
    <name type="scientific">Amborella trichopoda</name>
    <dbReference type="NCBI Taxonomy" id="13333"/>
    <lineage>
        <taxon>Eukaryota</taxon>
        <taxon>Viridiplantae</taxon>
        <taxon>Streptophyta</taxon>
        <taxon>Embryophyta</taxon>
        <taxon>Tracheophyta</taxon>
        <taxon>Spermatophyta</taxon>
        <taxon>Magnoliopsida</taxon>
        <taxon>Amborellales</taxon>
        <taxon>Amborellaceae</taxon>
        <taxon>Amborella</taxon>
    </lineage>
</organism>
<dbReference type="PANTHER" id="PTHR31696">
    <property type="entry name" value="PROTEIN MIZU-KUSSEI 1"/>
    <property type="match status" value="1"/>
</dbReference>
<dbReference type="HOGENOM" id="CLU_057026_4_2_1"/>
<reference evidence="2" key="1">
    <citation type="journal article" date="2013" name="Science">
        <title>The Amborella genome and the evolution of flowering plants.</title>
        <authorList>
            <consortium name="Amborella Genome Project"/>
        </authorList>
    </citation>
    <scope>NUCLEOTIDE SEQUENCE [LARGE SCALE GENOMIC DNA]</scope>
</reference>
<dbReference type="EMBL" id="KI394757">
    <property type="protein sequence ID" value="ERN01646.1"/>
    <property type="molecule type" value="Genomic_DNA"/>
</dbReference>
<protein>
    <submittedName>
        <fullName evidence="1">Uncharacterized protein</fullName>
    </submittedName>
</protein>
<evidence type="ECO:0000313" key="2">
    <source>
        <dbReference type="Proteomes" id="UP000017836"/>
    </source>
</evidence>
<dbReference type="InterPro" id="IPR006460">
    <property type="entry name" value="MIZ1-like_pln"/>
</dbReference>
<accession>W1P247</accession>
<dbReference type="PANTHER" id="PTHR31696:SF72">
    <property type="entry name" value="OS05G0280000 PROTEIN"/>
    <property type="match status" value="1"/>
</dbReference>
<name>W1P247_AMBTC</name>
<dbReference type="Proteomes" id="UP000017836">
    <property type="component" value="Unassembled WGS sequence"/>
</dbReference>
<evidence type="ECO:0000313" key="1">
    <source>
        <dbReference type="EMBL" id="ERN01646.1"/>
    </source>
</evidence>